<gene>
    <name evidence="3" type="ORF">A2V92_04870</name>
</gene>
<dbReference type="PANTHER" id="PTHR42852">
    <property type="entry name" value="THIOL:DISULFIDE INTERCHANGE PROTEIN DSBE"/>
    <property type="match status" value="1"/>
</dbReference>
<feature type="signal peptide" evidence="1">
    <location>
        <begin position="1"/>
        <end position="21"/>
    </location>
</feature>
<organism evidence="3 4">
    <name type="scientific">Candidatus Muproteobacteria bacterium RBG_16_65_31</name>
    <dbReference type="NCBI Taxonomy" id="1817759"/>
    <lineage>
        <taxon>Bacteria</taxon>
        <taxon>Pseudomonadati</taxon>
        <taxon>Pseudomonadota</taxon>
        <taxon>Candidatus Muproteobacteria</taxon>
    </lineage>
</organism>
<dbReference type="Proteomes" id="UP000179344">
    <property type="component" value="Unassembled WGS sequence"/>
</dbReference>
<dbReference type="EMBL" id="MFST01000107">
    <property type="protein sequence ID" value="OGI43584.1"/>
    <property type="molecule type" value="Genomic_DNA"/>
</dbReference>
<dbReference type="InterPro" id="IPR013766">
    <property type="entry name" value="Thioredoxin_domain"/>
</dbReference>
<evidence type="ECO:0000313" key="3">
    <source>
        <dbReference type="EMBL" id="OGI43584.1"/>
    </source>
</evidence>
<feature type="chain" id="PRO_5009225467" description="Thioredoxin domain-containing protein" evidence="1">
    <location>
        <begin position="22"/>
        <end position="170"/>
    </location>
</feature>
<dbReference type="GO" id="GO:0016491">
    <property type="term" value="F:oxidoreductase activity"/>
    <property type="evidence" value="ECO:0007669"/>
    <property type="project" value="InterPro"/>
</dbReference>
<dbReference type="AlphaFoldDB" id="A0A1F6TEP7"/>
<evidence type="ECO:0000313" key="4">
    <source>
        <dbReference type="Proteomes" id="UP000179344"/>
    </source>
</evidence>
<protein>
    <recommendedName>
        <fullName evidence="2">Thioredoxin domain-containing protein</fullName>
    </recommendedName>
</protein>
<dbReference type="Pfam" id="PF00578">
    <property type="entry name" value="AhpC-TSA"/>
    <property type="match status" value="1"/>
</dbReference>
<evidence type="ECO:0000259" key="2">
    <source>
        <dbReference type="PROSITE" id="PS51352"/>
    </source>
</evidence>
<proteinExistence type="predicted"/>
<sequence length="170" mass="18905">MRRRINRLALALLLVSLPAAAAGPDIVLRDFTGRPRNVNEFIGHGKWLVVVVWLADCPICKRDIHHMTFFHDEHGKKDAAVLGVSVDGYANREKALAFVADHALNFPNLIGDRGDASRFGGGPFIGTPTYYIFSPEGKYMTGRVGGQTQEQVEQIIRALKKRHEGISKKR</sequence>
<name>A0A1F6TEP7_9PROT</name>
<comment type="caution">
    <text evidence="3">The sequence shown here is derived from an EMBL/GenBank/DDBJ whole genome shotgun (WGS) entry which is preliminary data.</text>
</comment>
<evidence type="ECO:0000256" key="1">
    <source>
        <dbReference type="SAM" id="SignalP"/>
    </source>
</evidence>
<dbReference type="PANTHER" id="PTHR42852:SF13">
    <property type="entry name" value="PROTEIN DIPZ"/>
    <property type="match status" value="1"/>
</dbReference>
<dbReference type="PROSITE" id="PS51352">
    <property type="entry name" value="THIOREDOXIN_2"/>
    <property type="match status" value="1"/>
</dbReference>
<reference evidence="3 4" key="1">
    <citation type="journal article" date="2016" name="Nat. Commun.">
        <title>Thousands of microbial genomes shed light on interconnected biogeochemical processes in an aquifer system.</title>
        <authorList>
            <person name="Anantharaman K."/>
            <person name="Brown C.T."/>
            <person name="Hug L.A."/>
            <person name="Sharon I."/>
            <person name="Castelle C.J."/>
            <person name="Probst A.J."/>
            <person name="Thomas B.C."/>
            <person name="Singh A."/>
            <person name="Wilkins M.J."/>
            <person name="Karaoz U."/>
            <person name="Brodie E.L."/>
            <person name="Williams K.H."/>
            <person name="Hubbard S.S."/>
            <person name="Banfield J.F."/>
        </authorList>
    </citation>
    <scope>NUCLEOTIDE SEQUENCE [LARGE SCALE GENOMIC DNA]</scope>
</reference>
<dbReference type="Gene3D" id="3.40.30.10">
    <property type="entry name" value="Glutaredoxin"/>
    <property type="match status" value="1"/>
</dbReference>
<dbReference type="SUPFAM" id="SSF52833">
    <property type="entry name" value="Thioredoxin-like"/>
    <property type="match status" value="1"/>
</dbReference>
<feature type="domain" description="Thioredoxin" evidence="2">
    <location>
        <begin position="17"/>
        <end position="161"/>
    </location>
</feature>
<accession>A0A1F6TEP7</accession>
<dbReference type="CDD" id="cd02966">
    <property type="entry name" value="TlpA_like_family"/>
    <property type="match status" value="1"/>
</dbReference>
<keyword evidence="1" id="KW-0732">Signal</keyword>
<dbReference type="GO" id="GO:0016209">
    <property type="term" value="F:antioxidant activity"/>
    <property type="evidence" value="ECO:0007669"/>
    <property type="project" value="InterPro"/>
</dbReference>
<dbReference type="InterPro" id="IPR050553">
    <property type="entry name" value="Thioredoxin_ResA/DsbE_sf"/>
</dbReference>
<dbReference type="InterPro" id="IPR036249">
    <property type="entry name" value="Thioredoxin-like_sf"/>
</dbReference>
<dbReference type="InterPro" id="IPR000866">
    <property type="entry name" value="AhpC/TSA"/>
</dbReference>